<evidence type="ECO:0000313" key="4">
    <source>
        <dbReference type="Proteomes" id="UP000243579"/>
    </source>
</evidence>
<feature type="domain" description="WW" evidence="2">
    <location>
        <begin position="97"/>
        <end position="129"/>
    </location>
</feature>
<sequence>MTSIPTTNKTEVNSSNGDRIHNNDHATDNNHAQCNSRDPDYDHVQGNDYVQDNRHVLGEDSSHSGVDDHGSATDVYGEDPAASSDQVPADGELVDDPTLPYGWVAIAHGGHVYYENYDSGEQTWTRPTAVAL</sequence>
<evidence type="ECO:0000313" key="3">
    <source>
        <dbReference type="EMBL" id="OQS01311.1"/>
    </source>
</evidence>
<proteinExistence type="predicted"/>
<feature type="region of interest" description="Disordered" evidence="1">
    <location>
        <begin position="1"/>
        <end position="93"/>
    </location>
</feature>
<keyword evidence="4" id="KW-1185">Reference proteome</keyword>
<dbReference type="InterPro" id="IPR001202">
    <property type="entry name" value="WW_dom"/>
</dbReference>
<dbReference type="AlphaFoldDB" id="A0A1V9ZTL8"/>
<feature type="compositionally biased region" description="Polar residues" evidence="1">
    <location>
        <begin position="1"/>
        <end position="17"/>
    </location>
</feature>
<dbReference type="OrthoDB" id="10663744at2759"/>
<dbReference type="STRING" id="1202772.A0A1V9ZTL8"/>
<dbReference type="Proteomes" id="UP000243579">
    <property type="component" value="Unassembled WGS sequence"/>
</dbReference>
<comment type="caution">
    <text evidence="3">The sequence shown here is derived from an EMBL/GenBank/DDBJ whole genome shotgun (WGS) entry which is preliminary data.</text>
</comment>
<feature type="compositionally biased region" description="Basic and acidic residues" evidence="1">
    <location>
        <begin position="37"/>
        <end position="71"/>
    </location>
</feature>
<dbReference type="PROSITE" id="PS50020">
    <property type="entry name" value="WW_DOMAIN_2"/>
    <property type="match status" value="1"/>
</dbReference>
<reference evidence="3 4" key="1">
    <citation type="journal article" date="2014" name="Genome Biol. Evol.">
        <title>The secreted proteins of Achlya hypogyna and Thraustotheca clavata identify the ancestral oomycete secretome and reveal gene acquisitions by horizontal gene transfer.</title>
        <authorList>
            <person name="Misner I."/>
            <person name="Blouin N."/>
            <person name="Leonard G."/>
            <person name="Richards T.A."/>
            <person name="Lane C.E."/>
        </authorList>
    </citation>
    <scope>NUCLEOTIDE SEQUENCE [LARGE SCALE GENOMIC DNA]</scope>
    <source>
        <strain evidence="3 4">ATCC 48635</strain>
    </source>
</reference>
<organism evidence="3 4">
    <name type="scientific">Achlya hypogyna</name>
    <name type="common">Oomycete</name>
    <name type="synonym">Protoachlya hypogyna</name>
    <dbReference type="NCBI Taxonomy" id="1202772"/>
    <lineage>
        <taxon>Eukaryota</taxon>
        <taxon>Sar</taxon>
        <taxon>Stramenopiles</taxon>
        <taxon>Oomycota</taxon>
        <taxon>Saprolegniomycetes</taxon>
        <taxon>Saprolegniales</taxon>
        <taxon>Achlyaceae</taxon>
        <taxon>Achlya</taxon>
    </lineage>
</organism>
<dbReference type="InterPro" id="IPR036020">
    <property type="entry name" value="WW_dom_sf"/>
</dbReference>
<protein>
    <recommendedName>
        <fullName evidence="2">WW domain-containing protein</fullName>
    </recommendedName>
</protein>
<name>A0A1V9ZTL8_ACHHY</name>
<dbReference type="Gene3D" id="2.20.70.10">
    <property type="match status" value="1"/>
</dbReference>
<accession>A0A1V9ZTL8</accession>
<dbReference type="EMBL" id="JNBR01000010">
    <property type="protein sequence ID" value="OQS01311.1"/>
    <property type="molecule type" value="Genomic_DNA"/>
</dbReference>
<feature type="compositionally biased region" description="Basic and acidic residues" evidence="1">
    <location>
        <begin position="18"/>
        <end position="28"/>
    </location>
</feature>
<dbReference type="SUPFAM" id="SSF51045">
    <property type="entry name" value="WW domain"/>
    <property type="match status" value="1"/>
</dbReference>
<evidence type="ECO:0000256" key="1">
    <source>
        <dbReference type="SAM" id="MobiDB-lite"/>
    </source>
</evidence>
<evidence type="ECO:0000259" key="2">
    <source>
        <dbReference type="PROSITE" id="PS50020"/>
    </source>
</evidence>
<gene>
    <name evidence="3" type="ORF">ACHHYP_01353</name>
</gene>